<dbReference type="SMR" id="X2JDX7"/>
<name>X2JDX7_DROME</name>
<dbReference type="BioGRID-ORCS" id="32509">
    <property type="hits" value="0 hits in 1 CRISPR screen"/>
</dbReference>
<gene>
    <name evidence="2" type="primary">Dmel\CG15601</name>
    <name evidence="2 3" type="ORF">CG15601</name>
    <name evidence="2" type="ORF">Dmel_CG15601</name>
</gene>
<dbReference type="GeneID" id="32509"/>
<reference evidence="2 4" key="2">
    <citation type="journal article" date="2002" name="Genome Biol.">
        <title>Finishing a whole-genome shotgun: release 3 of the Drosophila melanogaster euchromatic genome sequence.</title>
        <authorList>
            <person name="Celniker S.E."/>
            <person name="Wheeler D.A."/>
            <person name="Kronmiller B."/>
            <person name="Carlson J.W."/>
            <person name="Halpern A."/>
            <person name="Patel S."/>
            <person name="Adams M."/>
            <person name="Champe M."/>
            <person name="Dugan S.P."/>
            <person name="Frise E."/>
            <person name="Hodgson A."/>
            <person name="George R.A."/>
            <person name="Hoskins R.A."/>
            <person name="Laverty T."/>
            <person name="Muzny D.M."/>
            <person name="Nelson C.R."/>
            <person name="Pacleb J.M."/>
            <person name="Park S."/>
            <person name="Pfeiffer B.D."/>
            <person name="Richards S."/>
            <person name="Sodergren E.J."/>
            <person name="Svirskas R."/>
            <person name="Tabor P.E."/>
            <person name="Wan K."/>
            <person name="Stapleton M."/>
            <person name="Sutton G.G."/>
            <person name="Venter C."/>
            <person name="Weinstock G."/>
            <person name="Scherer S.E."/>
            <person name="Myers E.W."/>
            <person name="Gibbs R.A."/>
            <person name="Rubin G.M."/>
        </authorList>
    </citation>
    <scope>NUCLEOTIDE SEQUENCE [LARGE SCALE GENOMIC DNA]</scope>
    <source>
        <strain evidence="4">Berkeley</strain>
    </source>
</reference>
<dbReference type="Proteomes" id="UP000000803">
    <property type="component" value="Chromosome X"/>
</dbReference>
<dbReference type="AlphaFoldDB" id="X2JDX7"/>
<reference evidence="2 4" key="10">
    <citation type="journal article" date="2015" name="G3 (Bethesda)">
        <title>Gene Model Annotations for Drosophila melanogaster: The Rule-Benders.</title>
        <authorList>
            <consortium name="FlyBase Consortium"/>
            <person name="Crosby M.A."/>
            <person name="Gramates L.S."/>
            <person name="Dos Santos G."/>
            <person name="Matthews B.B."/>
            <person name="St Pierre S.E."/>
            <person name="Zhou P."/>
            <person name="Schroeder A.J."/>
            <person name="Falls K."/>
            <person name="Emmert D.B."/>
            <person name="Russo S.M."/>
            <person name="Gelbart W.M."/>
            <person name="null"/>
        </authorList>
    </citation>
    <scope>NUCLEOTIDE SEQUENCE [LARGE SCALE GENOMIC DNA]</scope>
    <source>
        <strain evidence="4">Berkeley</strain>
    </source>
</reference>
<evidence type="ECO:0000313" key="2">
    <source>
        <dbReference type="EMBL" id="AHN59756.1"/>
    </source>
</evidence>
<reference evidence="2 4" key="7">
    <citation type="journal article" date="2007" name="Science">
        <title>The Release 5.1 annotation of Drosophila melanogaster heterochromatin.</title>
        <authorList>
            <person name="Smith C.D."/>
            <person name="Shu S."/>
            <person name="Mungall C.J."/>
            <person name="Karpen G.H."/>
        </authorList>
    </citation>
    <scope>NUCLEOTIDE SEQUENCE [LARGE SCALE GENOMIC DNA]</scope>
    <source>
        <strain evidence="4">Berkeley</strain>
    </source>
</reference>
<protein>
    <submittedName>
        <fullName evidence="2">Uncharacterized protein, isoform C</fullName>
    </submittedName>
</protein>
<feature type="domain" description="MADF" evidence="1">
    <location>
        <begin position="14"/>
        <end position="65"/>
    </location>
</feature>
<dbReference type="Bgee" id="FBgn0030673">
    <property type="expression patterns" value="Expressed in T neuron T5d (Drosophila) in embryonic/larval optic lobe (Drosophila) and 54 other cell types or tissues"/>
</dbReference>
<dbReference type="OrthoDB" id="6577442at2759"/>
<reference evidence="2 4" key="4">
    <citation type="journal article" date="2002" name="Genome Biol.">
        <title>The transposable elements of the Drosophila melanogaster euchromatin: a genomics perspective.</title>
        <authorList>
            <person name="Kaminker J.S."/>
            <person name="Bergman C.M."/>
            <person name="Kronmiller B."/>
            <person name="Carlson J."/>
            <person name="Svirskas R."/>
            <person name="Patel S."/>
            <person name="Frise E."/>
            <person name="Wheeler D.A."/>
            <person name="Lewis S.E."/>
            <person name="Rubin G.M."/>
            <person name="Ashburner M."/>
            <person name="Celniker S.E."/>
        </authorList>
    </citation>
    <scope>NUCLEOTIDE SEQUENCE [LARGE SCALE GENOMIC DNA]</scope>
    <source>
        <strain evidence="4">Berkeley</strain>
    </source>
</reference>
<dbReference type="ExpressionAtlas" id="X2JDX7">
    <property type="expression patterns" value="baseline and differential"/>
</dbReference>
<dbReference type="AGR" id="FB:FBgn0030673"/>
<reference evidence="2 4" key="6">
    <citation type="journal article" date="2005" name="PLoS Comput. Biol.">
        <title>Combined evidence annotation of transposable elements in genome sequences.</title>
        <authorList>
            <person name="Quesneville H."/>
            <person name="Bergman C.M."/>
            <person name="Andrieu O."/>
            <person name="Autard D."/>
            <person name="Nouaud D."/>
            <person name="Ashburner M."/>
            <person name="Anxolabehere D."/>
        </authorList>
    </citation>
    <scope>NUCLEOTIDE SEQUENCE [LARGE SCALE GENOMIC DNA]</scope>
    <source>
        <strain evidence="4">Berkeley</strain>
    </source>
</reference>
<reference evidence="2 4" key="1">
    <citation type="journal article" date="2000" name="Science">
        <title>The genome sequence of Drosophila melanogaster.</title>
        <authorList>
            <person name="Adams M.D."/>
            <person name="Celniker S.E."/>
            <person name="Holt R.A."/>
            <person name="Evans C.A."/>
            <person name="Gocayne J.D."/>
            <person name="Amanatides P.G."/>
            <person name="Scherer S.E."/>
            <person name="Li P.W."/>
            <person name="Hoskins R.A."/>
            <person name="Galle R.F."/>
            <person name="George R.A."/>
            <person name="Lewis S.E."/>
            <person name="Richards S."/>
            <person name="Ashburner M."/>
            <person name="Henderson S.N."/>
            <person name="Sutton G.G."/>
            <person name="Wortman J.R."/>
            <person name="Yandell M.D."/>
            <person name="Zhang Q."/>
            <person name="Chen L.X."/>
            <person name="Brandon R.C."/>
            <person name="Rogers Y.H."/>
            <person name="Blazej R.G."/>
            <person name="Champe M."/>
            <person name="Pfeiffer B.D."/>
            <person name="Wan K.H."/>
            <person name="Doyle C."/>
            <person name="Baxter E.G."/>
            <person name="Helt G."/>
            <person name="Nelson C.R."/>
            <person name="Gabor G.L."/>
            <person name="Abril J.F."/>
            <person name="Agbayani A."/>
            <person name="An H.J."/>
            <person name="Andrews-Pfannkoch C."/>
            <person name="Baldwin D."/>
            <person name="Ballew R.M."/>
            <person name="Basu A."/>
            <person name="Baxendale J."/>
            <person name="Bayraktaroglu L."/>
            <person name="Beasley E.M."/>
            <person name="Beeson K.Y."/>
            <person name="Benos P.V."/>
            <person name="Berman B.P."/>
            <person name="Bhandari D."/>
            <person name="Bolshakov S."/>
            <person name="Borkova D."/>
            <person name="Botchan M.R."/>
            <person name="Bouck J."/>
            <person name="Brokstein P."/>
            <person name="Brottier P."/>
            <person name="Burtis K.C."/>
            <person name="Busam D.A."/>
            <person name="Butler H."/>
            <person name="Cadieu E."/>
            <person name="Center A."/>
            <person name="Chandra I."/>
            <person name="Cherry J.M."/>
            <person name="Cawley S."/>
            <person name="Dahlke C."/>
            <person name="Davenport L.B."/>
            <person name="Davies P."/>
            <person name="de Pablos B."/>
            <person name="Delcher A."/>
            <person name="Deng Z."/>
            <person name="Mays A.D."/>
            <person name="Dew I."/>
            <person name="Dietz S.M."/>
            <person name="Dodson K."/>
            <person name="Doup L.E."/>
            <person name="Downes M."/>
            <person name="Dugan-Rocha S."/>
            <person name="Dunkov B.C."/>
            <person name="Dunn P."/>
            <person name="Durbin K.J."/>
            <person name="Evangelista C.C."/>
            <person name="Ferraz C."/>
            <person name="Ferriera S."/>
            <person name="Fleischmann W."/>
            <person name="Fosler C."/>
            <person name="Gabrielian A.E."/>
            <person name="Garg N.S."/>
            <person name="Gelbart W.M."/>
            <person name="Glasser K."/>
            <person name="Glodek A."/>
            <person name="Gong F."/>
            <person name="Gorrell J.H."/>
            <person name="Gu Z."/>
            <person name="Guan P."/>
            <person name="Harris M."/>
            <person name="Harris N.L."/>
            <person name="Harvey D."/>
            <person name="Heiman T.J."/>
            <person name="Hernandez J.R."/>
            <person name="Houck J."/>
            <person name="Hostin D."/>
            <person name="Houston K.A."/>
            <person name="Howland T.J."/>
            <person name="Wei M.H."/>
            <person name="Ibegwam C."/>
            <person name="Jalali M."/>
            <person name="Kalush F."/>
            <person name="Karpen G.H."/>
            <person name="Ke Z."/>
            <person name="Kennison J.A."/>
            <person name="Ketchum K.A."/>
            <person name="Kimmel B.E."/>
            <person name="Kodira C.D."/>
            <person name="Kraft C."/>
            <person name="Kravitz S."/>
            <person name="Kulp D."/>
            <person name="Lai Z."/>
            <person name="Lasko P."/>
            <person name="Lei Y."/>
            <person name="Levitsky A.A."/>
            <person name="Li J."/>
            <person name="Li Z."/>
            <person name="Liang Y."/>
            <person name="Lin X."/>
            <person name="Liu X."/>
            <person name="Mattei B."/>
            <person name="McIntosh T.C."/>
            <person name="McLeod M.P."/>
            <person name="McPherson D."/>
            <person name="Merkulov G."/>
            <person name="Milshina N.V."/>
            <person name="Mobarry C."/>
            <person name="Morris J."/>
            <person name="Moshrefi A."/>
            <person name="Mount S.M."/>
            <person name="Moy M."/>
            <person name="Murphy B."/>
            <person name="Murphy L."/>
            <person name="Muzny D.M."/>
            <person name="Nelson D.L."/>
            <person name="Nelson D.R."/>
            <person name="Nelson K.A."/>
            <person name="Nixon K."/>
            <person name="Nusskern D.R."/>
            <person name="Pacleb J.M."/>
            <person name="Palazzolo M."/>
            <person name="Pittman G.S."/>
            <person name="Pan S."/>
            <person name="Pollard J."/>
            <person name="Puri V."/>
            <person name="Reese M.G."/>
            <person name="Reinert K."/>
            <person name="Remington K."/>
            <person name="Saunders R.D."/>
            <person name="Scheeler F."/>
            <person name="Shen H."/>
            <person name="Shue B.C."/>
            <person name="Siden-Kiamos I."/>
            <person name="Simpson M."/>
            <person name="Skupski M.P."/>
            <person name="Smith T."/>
            <person name="Spier E."/>
            <person name="Spradling A.C."/>
            <person name="Stapleton M."/>
            <person name="Strong R."/>
            <person name="Sun E."/>
            <person name="Svirskas R."/>
            <person name="Tector C."/>
            <person name="Turner R."/>
            <person name="Venter E."/>
            <person name="Wang A.H."/>
            <person name="Wang X."/>
            <person name="Wang Z.Y."/>
            <person name="Wassarman D.A."/>
            <person name="Weinstock G.M."/>
            <person name="Weissenbach J."/>
            <person name="Williams S.M."/>
            <person name="WoodageT"/>
            <person name="Worley K.C."/>
            <person name="Wu D."/>
            <person name="Yang S."/>
            <person name="Yao Q.A."/>
            <person name="Ye J."/>
            <person name="Yeh R.F."/>
            <person name="Zaveri J.S."/>
            <person name="Zhan M."/>
            <person name="Zhang G."/>
            <person name="Zhao Q."/>
            <person name="Zheng L."/>
            <person name="Zheng X.H."/>
            <person name="Zhong F.N."/>
            <person name="Zhong W."/>
            <person name="Zhou X."/>
            <person name="Zhu S."/>
            <person name="Zhu X."/>
            <person name="Smith H.O."/>
            <person name="Gibbs R.A."/>
            <person name="Myers E.W."/>
            <person name="Rubin G.M."/>
            <person name="Venter J.C."/>
        </authorList>
    </citation>
    <scope>NUCLEOTIDE SEQUENCE [LARGE SCALE GENOMIC DNA]</scope>
    <source>
        <strain evidence="4">Berkeley</strain>
    </source>
</reference>
<sequence>MSKLSDTKIPITEFLEAYRRQPCLYNTLLDSYKNRVSREEAYGAIIRSLKIPQLTVSDIKLKIKSQGKNNSSSAQLTTIKSDETSKLLCTAAADITMSEDALEEEDAEVNGEPEECPLEESRPTASICKDDSTLCLADQPQQEHYSQGCSSSQQLPHTMAQRKSKYITSLDSAGEDDLIIFGQSIASQLRTIPDSYSRSVAKLRIQQVLFEAETGQFQSTEVNSTQLQNTF</sequence>
<reference evidence="2 4" key="11">
    <citation type="journal article" date="2015" name="Genome Res.">
        <title>The Release 6 reference sequence of the Drosophila melanogaster genome.</title>
        <authorList>
            <person name="Hoskins R.A."/>
            <person name="Carlson J.W."/>
            <person name="Wan K.H."/>
            <person name="Park S."/>
            <person name="Mendez I."/>
            <person name="Galle S.E."/>
            <person name="Booth B.W."/>
            <person name="Pfeiffer B.D."/>
            <person name="George R.A."/>
            <person name="Svirskas R."/>
            <person name="Krzywinski M."/>
            <person name="Schein J."/>
            <person name="Accardo M.C."/>
            <person name="Damia E."/>
            <person name="Messina G."/>
            <person name="Mendez-Lago M."/>
            <person name="de Pablos B."/>
            <person name="Demakova O.V."/>
            <person name="Andreyeva E.N."/>
            <person name="Boldyreva L.V."/>
            <person name="Marra M."/>
            <person name="Carvalho A.B."/>
            <person name="Dimitri P."/>
            <person name="Villasante A."/>
            <person name="Zhimulev I.F."/>
            <person name="Rubin G.M."/>
            <person name="Karpen G.H."/>
            <person name="Celniker S.E."/>
        </authorList>
    </citation>
    <scope>NUCLEOTIDE SEQUENCE [LARGE SCALE GENOMIC DNA]</scope>
    <source>
        <strain evidence="4">Berkeley</strain>
    </source>
</reference>
<evidence type="ECO:0000259" key="1">
    <source>
        <dbReference type="Pfam" id="PF10545"/>
    </source>
</evidence>
<organism evidence="2 4">
    <name type="scientific">Drosophila melanogaster</name>
    <name type="common">Fruit fly</name>
    <dbReference type="NCBI Taxonomy" id="7227"/>
    <lineage>
        <taxon>Eukaryota</taxon>
        <taxon>Metazoa</taxon>
        <taxon>Ecdysozoa</taxon>
        <taxon>Arthropoda</taxon>
        <taxon>Hexapoda</taxon>
        <taxon>Insecta</taxon>
        <taxon>Pterygota</taxon>
        <taxon>Neoptera</taxon>
        <taxon>Endopterygota</taxon>
        <taxon>Diptera</taxon>
        <taxon>Brachycera</taxon>
        <taxon>Muscomorpha</taxon>
        <taxon>Ephydroidea</taxon>
        <taxon>Drosophilidae</taxon>
        <taxon>Drosophila</taxon>
        <taxon>Sophophora</taxon>
    </lineage>
</organism>
<evidence type="ECO:0000313" key="3">
    <source>
        <dbReference type="FlyBase" id="FBgn0030673"/>
    </source>
</evidence>
<reference evidence="2 4" key="5">
    <citation type="journal article" date="2002" name="Genome Biol.">
        <title>Heterochromatic sequences in a Drosophila whole-genome shotgun assembly.</title>
        <authorList>
            <person name="Hoskins R.A."/>
            <person name="Smith C.D."/>
            <person name="Carlson J.W."/>
            <person name="Carvalho A.B."/>
            <person name="Halpern A."/>
            <person name="Kaminker J.S."/>
            <person name="Kennedy C."/>
            <person name="Mungall C.J."/>
            <person name="Sullivan B.A."/>
            <person name="Sutton G.G."/>
            <person name="Yasuhara J.C."/>
            <person name="Wakimoto B.T."/>
            <person name="Myers E.W."/>
            <person name="Celniker S.E."/>
            <person name="Rubin G.M."/>
            <person name="Karpen G.H."/>
        </authorList>
    </citation>
    <scope>NUCLEOTIDE SEQUENCE [LARGE SCALE GENOMIC DNA]</scope>
    <source>
        <strain evidence="4">Berkeley</strain>
    </source>
</reference>
<reference evidence="2 4" key="9">
    <citation type="journal article" date="2015" name="G3 (Bethesda)">
        <title>Gene Model Annotations for Drosophila melanogaster: Impact of High-Throughput Data.</title>
        <authorList>
            <consortium name="FlyBase Consortium"/>
            <person name="Matthews B.B."/>
            <person name="Dos Santos G."/>
            <person name="Crosby M.A."/>
            <person name="Emmert D.B."/>
            <person name="St Pierre S.E."/>
            <person name="Gramates L.S."/>
            <person name="Zhou P."/>
            <person name="Schroeder A.J."/>
            <person name="Falls K."/>
            <person name="Strelets V."/>
            <person name="Russo S.M."/>
            <person name="Gelbart W.M."/>
            <person name="null"/>
        </authorList>
    </citation>
    <scope>NUCLEOTIDE SEQUENCE [LARGE SCALE GENOMIC DNA]</scope>
    <source>
        <strain evidence="4">Berkeley</strain>
    </source>
</reference>
<dbReference type="RefSeq" id="NP_001285286.1">
    <property type="nucleotide sequence ID" value="NM_001298357.1"/>
</dbReference>
<keyword evidence="4" id="KW-1185">Reference proteome</keyword>
<proteinExistence type="predicted"/>
<dbReference type="PANTHER" id="PTHR21505">
    <property type="entry name" value="MADF DOMAIN-CONTAINING PROTEIN-RELATED"/>
    <property type="match status" value="1"/>
</dbReference>
<reference evidence="2 4" key="8">
    <citation type="journal article" date="2007" name="Science">
        <title>Sequence finishing and mapping of Drosophila melanogaster heterochromatin.</title>
        <authorList>
            <person name="Hoskins R.A."/>
            <person name="Carlson J.W."/>
            <person name="Kennedy C."/>
            <person name="Acevedo D."/>
            <person name="Evans-Holm M."/>
            <person name="Frise E."/>
            <person name="Wan K.H."/>
            <person name="Park S."/>
            <person name="Mendez-Lago M."/>
            <person name="Rossi F."/>
            <person name="Villasante A."/>
            <person name="Dimitri P."/>
            <person name="Karpen G.H."/>
            <person name="Celniker S.E."/>
        </authorList>
    </citation>
    <scope>NUCLEOTIDE SEQUENCE [LARGE SCALE GENOMIC DNA]</scope>
    <source>
        <strain evidence="4">Berkeley</strain>
    </source>
</reference>
<dbReference type="FlyBase" id="FBgn0030673">
    <property type="gene designation" value="CG15601"/>
</dbReference>
<dbReference type="PANTHER" id="PTHR21505:SF8">
    <property type="entry name" value="DPT-YFP REPRESSOR BY OVEREXPRESSION, ISOFORM D-RELATED"/>
    <property type="match status" value="1"/>
</dbReference>
<evidence type="ECO:0000313" key="4">
    <source>
        <dbReference type="Proteomes" id="UP000000803"/>
    </source>
</evidence>
<dbReference type="InterPro" id="IPR006578">
    <property type="entry name" value="MADF-dom"/>
</dbReference>
<dbReference type="VEuPathDB" id="VectorBase:FBgn0030673"/>
<reference evidence="2 4" key="3">
    <citation type="journal article" date="2002" name="Genome Biol.">
        <title>Annotation of the Drosophila melanogaster euchromatic genome: a systematic review.</title>
        <authorList>
            <person name="Misra S."/>
            <person name="Crosby M.A."/>
            <person name="Mungall C.J."/>
            <person name="Matthews B.B."/>
            <person name="Campbell K.S."/>
            <person name="Hradecky P."/>
            <person name="Huang Y."/>
            <person name="Kaminker J.S."/>
            <person name="Millburn G.H."/>
            <person name="Prochnik S.E."/>
            <person name="Smith C.D."/>
            <person name="Tupy J.L."/>
            <person name="Whitfied E.J."/>
            <person name="Bayraktaroglu L."/>
            <person name="Berman B.P."/>
            <person name="Bettencourt B.R."/>
            <person name="Celniker S.E."/>
            <person name="de Grey A.D."/>
            <person name="Drysdale R.A."/>
            <person name="Harris N.L."/>
            <person name="Richter J."/>
            <person name="Russo S."/>
            <person name="Schroeder A.J."/>
            <person name="Shu S.Q."/>
            <person name="Stapleton M."/>
            <person name="Yamada C."/>
            <person name="Ashburner M."/>
            <person name="Gelbart W.M."/>
            <person name="Rubin G.M."/>
            <person name="Lewis S.E."/>
        </authorList>
    </citation>
    <scope>GENOME REANNOTATION</scope>
    <source>
        <strain evidence="4">Berkeley</strain>
    </source>
</reference>
<accession>X2JDX7</accession>
<dbReference type="DNASU" id="32509"/>
<dbReference type="Pfam" id="PF10545">
    <property type="entry name" value="MADF_DNA_bdg"/>
    <property type="match status" value="1"/>
</dbReference>
<dbReference type="EMBL" id="AE014298">
    <property type="protein sequence ID" value="AHN59756.1"/>
    <property type="molecule type" value="Genomic_DNA"/>
</dbReference>